<keyword evidence="3" id="KW-1185">Reference proteome</keyword>
<feature type="compositionally biased region" description="Basic and acidic residues" evidence="1">
    <location>
        <begin position="1"/>
        <end position="10"/>
    </location>
</feature>
<accession>W2TPN6</accession>
<reference evidence="3" key="1">
    <citation type="journal article" date="2014" name="Nat. Genet.">
        <title>Genome of the human hookworm Necator americanus.</title>
        <authorList>
            <person name="Tang Y.T."/>
            <person name="Gao X."/>
            <person name="Rosa B.A."/>
            <person name="Abubucker S."/>
            <person name="Hallsworth-Pepin K."/>
            <person name="Martin J."/>
            <person name="Tyagi R."/>
            <person name="Heizer E."/>
            <person name="Zhang X."/>
            <person name="Bhonagiri-Palsikar V."/>
            <person name="Minx P."/>
            <person name="Warren W.C."/>
            <person name="Wang Q."/>
            <person name="Zhan B."/>
            <person name="Hotez P.J."/>
            <person name="Sternberg P.W."/>
            <person name="Dougall A."/>
            <person name="Gaze S.T."/>
            <person name="Mulvenna J."/>
            <person name="Sotillo J."/>
            <person name="Ranganathan S."/>
            <person name="Rabelo E.M."/>
            <person name="Wilson R.K."/>
            <person name="Felgner P.L."/>
            <person name="Bethony J."/>
            <person name="Hawdon J.M."/>
            <person name="Gasser R.B."/>
            <person name="Loukas A."/>
            <person name="Mitreva M."/>
        </authorList>
    </citation>
    <scope>NUCLEOTIDE SEQUENCE [LARGE SCALE GENOMIC DNA]</scope>
</reference>
<dbReference type="KEGG" id="nai:NECAME_17591"/>
<dbReference type="Proteomes" id="UP000053676">
    <property type="component" value="Unassembled WGS sequence"/>
</dbReference>
<organism evidence="2 3">
    <name type="scientific">Necator americanus</name>
    <name type="common">Human hookworm</name>
    <dbReference type="NCBI Taxonomy" id="51031"/>
    <lineage>
        <taxon>Eukaryota</taxon>
        <taxon>Metazoa</taxon>
        <taxon>Ecdysozoa</taxon>
        <taxon>Nematoda</taxon>
        <taxon>Chromadorea</taxon>
        <taxon>Rhabditida</taxon>
        <taxon>Rhabditina</taxon>
        <taxon>Rhabditomorpha</taxon>
        <taxon>Strongyloidea</taxon>
        <taxon>Ancylostomatidae</taxon>
        <taxon>Bunostominae</taxon>
        <taxon>Necator</taxon>
    </lineage>
</organism>
<name>W2TPN6_NECAM</name>
<dbReference type="AlphaFoldDB" id="W2TPN6"/>
<proteinExistence type="predicted"/>
<feature type="region of interest" description="Disordered" evidence="1">
    <location>
        <begin position="1"/>
        <end position="23"/>
    </location>
</feature>
<dbReference type="EMBL" id="KI658327">
    <property type="protein sequence ID" value="ETN82957.1"/>
    <property type="molecule type" value="Genomic_DNA"/>
</dbReference>
<protein>
    <submittedName>
        <fullName evidence="2">Uncharacterized protein</fullName>
    </submittedName>
</protein>
<sequence length="77" mass="8542">MWSARHDKQPTSRIAASPLGLSAPTYHDRPQAELIRGWEVRRLRQICRQPLITVSLIGGVLEGGDKLADSLLLPSLQ</sequence>
<gene>
    <name evidence="2" type="ORF">NECAME_17591</name>
</gene>
<evidence type="ECO:0000313" key="3">
    <source>
        <dbReference type="Proteomes" id="UP000053676"/>
    </source>
</evidence>
<evidence type="ECO:0000256" key="1">
    <source>
        <dbReference type="SAM" id="MobiDB-lite"/>
    </source>
</evidence>
<evidence type="ECO:0000313" key="2">
    <source>
        <dbReference type="EMBL" id="ETN82957.1"/>
    </source>
</evidence>